<feature type="compositionally biased region" description="Basic residues" evidence="3">
    <location>
        <begin position="160"/>
        <end position="170"/>
    </location>
</feature>
<dbReference type="AlphaFoldDB" id="H3KCZ1"/>
<evidence type="ECO:0000313" key="5">
    <source>
        <dbReference type="EMBL" id="EHY32013.1"/>
    </source>
</evidence>
<feature type="compositionally biased region" description="Basic residues" evidence="3">
    <location>
        <begin position="138"/>
        <end position="153"/>
    </location>
</feature>
<accession>H3KCZ1</accession>
<dbReference type="GO" id="GO:0003723">
    <property type="term" value="F:RNA binding"/>
    <property type="evidence" value="ECO:0007669"/>
    <property type="project" value="UniProtKB-UniRule"/>
</dbReference>
<dbReference type="InterPro" id="IPR035920">
    <property type="entry name" value="YhbY-like_sf"/>
</dbReference>
<reference evidence="5 6" key="1">
    <citation type="submission" date="2011-11" db="EMBL/GenBank/DDBJ databases">
        <authorList>
            <person name="Weinstock G."/>
            <person name="Sodergren E."/>
            <person name="Clifton S."/>
            <person name="Fulton L."/>
            <person name="Fulton B."/>
            <person name="Courtney L."/>
            <person name="Fronick C."/>
            <person name="Harrison M."/>
            <person name="Strong C."/>
            <person name="Farmer C."/>
            <person name="Delahaunty K."/>
            <person name="Markovic C."/>
            <person name="Hall O."/>
            <person name="Minx P."/>
            <person name="Tomlinson C."/>
            <person name="Mitreva M."/>
            <person name="Hou S."/>
            <person name="Chen J."/>
            <person name="Wollam A."/>
            <person name="Pepin K.H."/>
            <person name="Johnson M."/>
            <person name="Bhonagiri V."/>
            <person name="Zhang X."/>
            <person name="Suruliraj S."/>
            <person name="Warren W."/>
            <person name="Chinwalla A."/>
            <person name="Mardis E.R."/>
            <person name="Wilson R.K."/>
        </authorList>
    </citation>
    <scope>NUCLEOTIDE SEQUENCE [LARGE SCALE GENOMIC DNA]</scope>
    <source>
        <strain evidence="5 6">YIT 11816</strain>
    </source>
</reference>
<dbReference type="SUPFAM" id="SSF75471">
    <property type="entry name" value="YhbY-like"/>
    <property type="match status" value="1"/>
</dbReference>
<dbReference type="SMART" id="SM01103">
    <property type="entry name" value="CRS1_YhbY"/>
    <property type="match status" value="1"/>
</dbReference>
<proteinExistence type="predicted"/>
<evidence type="ECO:0000256" key="1">
    <source>
        <dbReference type="ARBA" id="ARBA00022884"/>
    </source>
</evidence>
<gene>
    <name evidence="5" type="ORF">HMPREF9440_00595</name>
</gene>
<feature type="region of interest" description="Disordered" evidence="3">
    <location>
        <begin position="111"/>
        <end position="177"/>
    </location>
</feature>
<dbReference type="InterPro" id="IPR001890">
    <property type="entry name" value="RNA-binding_CRM"/>
</dbReference>
<feature type="domain" description="CRM" evidence="4">
    <location>
        <begin position="4"/>
        <end position="100"/>
    </location>
</feature>
<dbReference type="NCBIfam" id="TIGR00253">
    <property type="entry name" value="RNA_bind_YhbY"/>
    <property type="match status" value="1"/>
</dbReference>
<dbReference type="STRING" id="762967.HMPREF9440_00595"/>
<keyword evidence="1 2" id="KW-0694">RNA-binding</keyword>
<comment type="caution">
    <text evidence="5">The sequence shown here is derived from an EMBL/GenBank/DDBJ whole genome shotgun (WGS) entry which is preliminary data.</text>
</comment>
<dbReference type="PATRIC" id="fig|762967.3.peg.487"/>
<name>H3KCZ1_9BURK</name>
<evidence type="ECO:0000313" key="6">
    <source>
        <dbReference type="Proteomes" id="UP000004956"/>
    </source>
</evidence>
<dbReference type="PROSITE" id="PS51295">
    <property type="entry name" value="CRM"/>
    <property type="match status" value="1"/>
</dbReference>
<dbReference type="OrthoDB" id="9797519at2"/>
<organism evidence="5 6">
    <name type="scientific">Sutterella parvirubra YIT 11816</name>
    <dbReference type="NCBI Taxonomy" id="762967"/>
    <lineage>
        <taxon>Bacteria</taxon>
        <taxon>Pseudomonadati</taxon>
        <taxon>Pseudomonadota</taxon>
        <taxon>Betaproteobacteria</taxon>
        <taxon>Burkholderiales</taxon>
        <taxon>Sutterellaceae</taxon>
        <taxon>Sutterella</taxon>
    </lineage>
</organism>
<evidence type="ECO:0000256" key="3">
    <source>
        <dbReference type="SAM" id="MobiDB-lite"/>
    </source>
</evidence>
<dbReference type="InterPro" id="IPR051925">
    <property type="entry name" value="RNA-binding_domain"/>
</dbReference>
<dbReference type="Gene3D" id="3.30.110.60">
    <property type="entry name" value="YhbY-like"/>
    <property type="match status" value="1"/>
</dbReference>
<evidence type="ECO:0000259" key="4">
    <source>
        <dbReference type="PROSITE" id="PS51295"/>
    </source>
</evidence>
<keyword evidence="6" id="KW-1185">Reference proteome</keyword>
<dbReference type="HOGENOM" id="CLU_095994_0_0_4"/>
<dbReference type="Pfam" id="PF01985">
    <property type="entry name" value="CRS1_YhbY"/>
    <property type="match status" value="1"/>
</dbReference>
<protein>
    <submittedName>
        <fullName evidence="5">RNA-binding protein, YhbY family</fullName>
    </submittedName>
</protein>
<dbReference type="RefSeq" id="WP_008541178.1">
    <property type="nucleotide sequence ID" value="NZ_JH604896.1"/>
</dbReference>
<dbReference type="PANTHER" id="PTHR40065:SF3">
    <property type="entry name" value="RNA-BINDING PROTEIN YHBY"/>
    <property type="match status" value="1"/>
</dbReference>
<dbReference type="Proteomes" id="UP000004956">
    <property type="component" value="Unassembled WGS sequence"/>
</dbReference>
<evidence type="ECO:0000256" key="2">
    <source>
        <dbReference type="PROSITE-ProRule" id="PRU00626"/>
    </source>
</evidence>
<sequence length="177" mass="19556">MKEIILGRDTRLALRAQAHHLDPVVLLGANGLTESVMKEIDRELKAHELIKVRVPTDDREEREAIYAEIAETLGCARVQMIGKLLVLWRPADEEVTIEEAEELARITALSMGRGSVSGKAKEAPAQKRQPKKAVAAKPAKKVASKKPGEKKKKVAEAPRRARPKRTRTTKKAAMAKS</sequence>
<dbReference type="EMBL" id="AFBQ01000073">
    <property type="protein sequence ID" value="EHY32013.1"/>
    <property type="molecule type" value="Genomic_DNA"/>
</dbReference>
<dbReference type="InterPro" id="IPR017924">
    <property type="entry name" value="RNA-binding_YhbY"/>
</dbReference>
<dbReference type="PANTHER" id="PTHR40065">
    <property type="entry name" value="RNA-BINDING PROTEIN YHBY"/>
    <property type="match status" value="1"/>
</dbReference>